<dbReference type="Gene3D" id="1.10.10.10">
    <property type="entry name" value="Winged helix-like DNA-binding domain superfamily/Winged helix DNA-binding domain"/>
    <property type="match status" value="1"/>
</dbReference>
<feature type="compositionally biased region" description="Basic and acidic residues" evidence="4">
    <location>
        <begin position="14"/>
        <end position="27"/>
    </location>
</feature>
<dbReference type="GO" id="GO:0003700">
    <property type="term" value="F:DNA-binding transcription factor activity"/>
    <property type="evidence" value="ECO:0007669"/>
    <property type="project" value="InterPro"/>
</dbReference>
<dbReference type="EMBL" id="QGDB01000002">
    <property type="protein sequence ID" value="PWL18345.1"/>
    <property type="molecule type" value="Genomic_DNA"/>
</dbReference>
<accession>A0A316JCE3</accession>
<dbReference type="InterPro" id="IPR036388">
    <property type="entry name" value="WH-like_DNA-bd_sf"/>
</dbReference>
<sequence length="173" mass="18913">MSSKKGHLVVHSDTPADKSGRPAERKELSRELASALFGAAQNWRTLAGKQLVERGIRTEVAAALLSIAEVGDGAKQVDVAGRMGVSAASLVRVVDSLEGLGYVRREVDEFNRRANRLWLTGKGQSFIEKIQSSLDDLNRQLLQFVDTSQISTAISTLSSIKSPPSLTRKRRLR</sequence>
<evidence type="ECO:0000259" key="5">
    <source>
        <dbReference type="PROSITE" id="PS50995"/>
    </source>
</evidence>
<evidence type="ECO:0000256" key="3">
    <source>
        <dbReference type="ARBA" id="ARBA00023163"/>
    </source>
</evidence>
<evidence type="ECO:0000256" key="2">
    <source>
        <dbReference type="ARBA" id="ARBA00023125"/>
    </source>
</evidence>
<dbReference type="GO" id="GO:0003677">
    <property type="term" value="F:DNA binding"/>
    <property type="evidence" value="ECO:0007669"/>
    <property type="project" value="UniProtKB-KW"/>
</dbReference>
<evidence type="ECO:0000256" key="4">
    <source>
        <dbReference type="SAM" id="MobiDB-lite"/>
    </source>
</evidence>
<proteinExistence type="predicted"/>
<dbReference type="AlphaFoldDB" id="A0A316JCE3"/>
<dbReference type="PRINTS" id="PR00598">
    <property type="entry name" value="HTHMARR"/>
</dbReference>
<dbReference type="RefSeq" id="WP_109705246.1">
    <property type="nucleotide sequence ID" value="NZ_QGDB01000002.1"/>
</dbReference>
<reference evidence="6 7" key="1">
    <citation type="submission" date="2018-05" db="EMBL/GenBank/DDBJ databases">
        <title>Comparative genomic sequence analysis between strain HN4 and CCM 8460T (Falsochrobactrum ovis) will provide more evidence to prove that HN4 is a new species of Falsochrobactrum.</title>
        <authorList>
            <person name="Lyu W."/>
            <person name="Sun L."/>
            <person name="Yao L."/>
        </authorList>
    </citation>
    <scope>NUCLEOTIDE SEQUENCE [LARGE SCALE GENOMIC DNA]</scope>
    <source>
        <strain evidence="6 7">HN4</strain>
    </source>
</reference>
<keyword evidence="2" id="KW-0238">DNA-binding</keyword>
<feature type="domain" description="HTH marR-type" evidence="5">
    <location>
        <begin position="29"/>
        <end position="162"/>
    </location>
</feature>
<keyword evidence="1" id="KW-0805">Transcription regulation</keyword>
<feature type="region of interest" description="Disordered" evidence="4">
    <location>
        <begin position="1"/>
        <end position="27"/>
    </location>
</feature>
<dbReference type="GO" id="GO:0006950">
    <property type="term" value="P:response to stress"/>
    <property type="evidence" value="ECO:0007669"/>
    <property type="project" value="TreeGrafter"/>
</dbReference>
<dbReference type="PROSITE" id="PS50995">
    <property type="entry name" value="HTH_MARR_2"/>
    <property type="match status" value="1"/>
</dbReference>
<comment type="caution">
    <text evidence="6">The sequence shown here is derived from an EMBL/GenBank/DDBJ whole genome shotgun (WGS) entry which is preliminary data.</text>
</comment>
<evidence type="ECO:0000313" key="7">
    <source>
        <dbReference type="Proteomes" id="UP000245865"/>
    </source>
</evidence>
<dbReference type="InterPro" id="IPR000835">
    <property type="entry name" value="HTH_MarR-typ"/>
</dbReference>
<dbReference type="SUPFAM" id="SSF46785">
    <property type="entry name" value="Winged helix' DNA-binding domain"/>
    <property type="match status" value="1"/>
</dbReference>
<evidence type="ECO:0000313" key="6">
    <source>
        <dbReference type="EMBL" id="PWL18345.1"/>
    </source>
</evidence>
<dbReference type="InterPro" id="IPR039422">
    <property type="entry name" value="MarR/SlyA-like"/>
</dbReference>
<dbReference type="PANTHER" id="PTHR33164:SF64">
    <property type="entry name" value="TRANSCRIPTIONAL REGULATOR SLYA"/>
    <property type="match status" value="1"/>
</dbReference>
<dbReference type="OrthoDB" id="582199at2"/>
<keyword evidence="7" id="KW-1185">Reference proteome</keyword>
<dbReference type="SMART" id="SM00347">
    <property type="entry name" value="HTH_MARR"/>
    <property type="match status" value="1"/>
</dbReference>
<keyword evidence="3" id="KW-0804">Transcription</keyword>
<dbReference type="Proteomes" id="UP000245865">
    <property type="component" value="Unassembled WGS sequence"/>
</dbReference>
<dbReference type="InterPro" id="IPR023187">
    <property type="entry name" value="Tscrpt_reg_MarR-type_CS"/>
</dbReference>
<gene>
    <name evidence="6" type="ORF">DKP76_04370</name>
</gene>
<dbReference type="PROSITE" id="PS01117">
    <property type="entry name" value="HTH_MARR_1"/>
    <property type="match status" value="1"/>
</dbReference>
<dbReference type="Pfam" id="PF12802">
    <property type="entry name" value="MarR_2"/>
    <property type="match status" value="1"/>
</dbReference>
<name>A0A316JCE3_9HYPH</name>
<dbReference type="PANTHER" id="PTHR33164">
    <property type="entry name" value="TRANSCRIPTIONAL REGULATOR, MARR FAMILY"/>
    <property type="match status" value="1"/>
</dbReference>
<organism evidence="6 7">
    <name type="scientific">Falsochrobactrum shanghaiense</name>
    <dbReference type="NCBI Taxonomy" id="2201899"/>
    <lineage>
        <taxon>Bacteria</taxon>
        <taxon>Pseudomonadati</taxon>
        <taxon>Pseudomonadota</taxon>
        <taxon>Alphaproteobacteria</taxon>
        <taxon>Hyphomicrobiales</taxon>
        <taxon>Brucellaceae</taxon>
        <taxon>Falsochrobactrum</taxon>
    </lineage>
</organism>
<dbReference type="InterPro" id="IPR036390">
    <property type="entry name" value="WH_DNA-bd_sf"/>
</dbReference>
<protein>
    <recommendedName>
        <fullName evidence="5">HTH marR-type domain-containing protein</fullName>
    </recommendedName>
</protein>
<evidence type="ECO:0000256" key="1">
    <source>
        <dbReference type="ARBA" id="ARBA00023015"/>
    </source>
</evidence>